<dbReference type="Gene3D" id="3.40.50.720">
    <property type="entry name" value="NAD(P)-binding Rossmann-like Domain"/>
    <property type="match status" value="1"/>
</dbReference>
<dbReference type="AlphaFoldDB" id="X0XML4"/>
<dbReference type="GO" id="GO:0005829">
    <property type="term" value="C:cytosol"/>
    <property type="evidence" value="ECO:0007669"/>
    <property type="project" value="TreeGrafter"/>
</dbReference>
<dbReference type="InterPro" id="IPR036291">
    <property type="entry name" value="NAD(P)-bd_dom_sf"/>
</dbReference>
<name>X0XML4_9ZZZZ</name>
<dbReference type="PANTHER" id="PTHR10491">
    <property type="entry name" value="DTDP-4-DEHYDRORHAMNOSE REDUCTASE"/>
    <property type="match status" value="1"/>
</dbReference>
<evidence type="ECO:0000259" key="1">
    <source>
        <dbReference type="Pfam" id="PF04321"/>
    </source>
</evidence>
<dbReference type="GO" id="GO:0008831">
    <property type="term" value="F:dTDP-4-dehydrorhamnose reductase activity"/>
    <property type="evidence" value="ECO:0007669"/>
    <property type="project" value="TreeGrafter"/>
</dbReference>
<dbReference type="PANTHER" id="PTHR10491:SF4">
    <property type="entry name" value="METHIONINE ADENOSYLTRANSFERASE 2 SUBUNIT BETA"/>
    <property type="match status" value="1"/>
</dbReference>
<evidence type="ECO:0000313" key="2">
    <source>
        <dbReference type="EMBL" id="GAG37898.1"/>
    </source>
</evidence>
<sequence length="147" mass="16577">MEKIAIIGANGQLGSDIYLSLKENYKIFPLFHKDIEITQLDSINSCLSKIHPDIIINTAAYHDLNTCEKHPKKAFLVNGIGPRNLSVWCKGNDCMLVYISTDYVFDGQKSKPYIENDCTRPLNTYGITKLAGELYISSILEKYIIIS</sequence>
<gene>
    <name evidence="2" type="ORF">S01H1_61915</name>
</gene>
<dbReference type="SUPFAM" id="SSF51735">
    <property type="entry name" value="NAD(P)-binding Rossmann-fold domains"/>
    <property type="match status" value="1"/>
</dbReference>
<feature type="domain" description="RmlD-like substrate binding" evidence="1">
    <location>
        <begin position="3"/>
        <end position="146"/>
    </location>
</feature>
<dbReference type="InterPro" id="IPR029903">
    <property type="entry name" value="RmlD-like-bd"/>
</dbReference>
<accession>X0XML4</accession>
<dbReference type="InterPro" id="IPR005913">
    <property type="entry name" value="dTDP_dehydrorham_reduct"/>
</dbReference>
<dbReference type="EMBL" id="BARS01040639">
    <property type="protein sequence ID" value="GAG37898.1"/>
    <property type="molecule type" value="Genomic_DNA"/>
</dbReference>
<protein>
    <recommendedName>
        <fullName evidence="1">RmlD-like substrate binding domain-containing protein</fullName>
    </recommendedName>
</protein>
<comment type="caution">
    <text evidence="2">The sequence shown here is derived from an EMBL/GenBank/DDBJ whole genome shotgun (WGS) entry which is preliminary data.</text>
</comment>
<organism evidence="2">
    <name type="scientific">marine sediment metagenome</name>
    <dbReference type="NCBI Taxonomy" id="412755"/>
    <lineage>
        <taxon>unclassified sequences</taxon>
        <taxon>metagenomes</taxon>
        <taxon>ecological metagenomes</taxon>
    </lineage>
</organism>
<proteinExistence type="predicted"/>
<reference evidence="2" key="1">
    <citation type="journal article" date="2014" name="Front. Microbiol.">
        <title>High frequency of phylogenetically diverse reductive dehalogenase-homologous genes in deep subseafloor sedimentary metagenomes.</title>
        <authorList>
            <person name="Kawai M."/>
            <person name="Futagami T."/>
            <person name="Toyoda A."/>
            <person name="Takaki Y."/>
            <person name="Nishi S."/>
            <person name="Hori S."/>
            <person name="Arai W."/>
            <person name="Tsubouchi T."/>
            <person name="Morono Y."/>
            <person name="Uchiyama I."/>
            <person name="Ito T."/>
            <person name="Fujiyama A."/>
            <person name="Inagaki F."/>
            <person name="Takami H."/>
        </authorList>
    </citation>
    <scope>NUCLEOTIDE SEQUENCE</scope>
    <source>
        <strain evidence="2">Expedition CK06-06</strain>
    </source>
</reference>
<feature type="non-terminal residue" evidence="2">
    <location>
        <position position="147"/>
    </location>
</feature>
<dbReference type="Pfam" id="PF04321">
    <property type="entry name" value="RmlD_sub_bind"/>
    <property type="match status" value="1"/>
</dbReference>
<dbReference type="GO" id="GO:0019305">
    <property type="term" value="P:dTDP-rhamnose biosynthetic process"/>
    <property type="evidence" value="ECO:0007669"/>
    <property type="project" value="TreeGrafter"/>
</dbReference>